<keyword evidence="3" id="KW-1185">Reference proteome</keyword>
<proteinExistence type="predicted"/>
<name>A0A7J7MLX7_9MAGN</name>
<feature type="domain" description="Reverse transcriptase zinc-binding" evidence="1">
    <location>
        <begin position="70"/>
        <end position="154"/>
    </location>
</feature>
<dbReference type="OrthoDB" id="1937542at2759"/>
<gene>
    <name evidence="2" type="ORF">GIB67_039145</name>
</gene>
<dbReference type="Proteomes" id="UP000541444">
    <property type="component" value="Unassembled WGS sequence"/>
</dbReference>
<sequence>MVLLEIIPLSHLPWKRYQSCGSDLLTNGVWSPNPDTQAILTLAGIDLRNIFVKGTGGDTCLYKPDLHGTFSVKETHGNLRSKLSVCWWKKYIWRDSCYPRPSNLTWRIILNVVPTDQTIHSRSIQLVSQCRLCKSAVESTNHLFLVCPISQQLWRWLSTLFGLKIDN</sequence>
<comment type="caution">
    <text evidence="2">The sequence shown here is derived from an EMBL/GenBank/DDBJ whole genome shotgun (WGS) entry which is preliminary data.</text>
</comment>
<dbReference type="EMBL" id="JACGCM010001398">
    <property type="protein sequence ID" value="KAF6155814.1"/>
    <property type="molecule type" value="Genomic_DNA"/>
</dbReference>
<protein>
    <recommendedName>
        <fullName evidence="1">Reverse transcriptase zinc-binding domain-containing protein</fullName>
    </recommendedName>
</protein>
<evidence type="ECO:0000313" key="3">
    <source>
        <dbReference type="Proteomes" id="UP000541444"/>
    </source>
</evidence>
<dbReference type="AlphaFoldDB" id="A0A7J7MLX7"/>
<evidence type="ECO:0000259" key="1">
    <source>
        <dbReference type="Pfam" id="PF13966"/>
    </source>
</evidence>
<organism evidence="2 3">
    <name type="scientific">Kingdonia uniflora</name>
    <dbReference type="NCBI Taxonomy" id="39325"/>
    <lineage>
        <taxon>Eukaryota</taxon>
        <taxon>Viridiplantae</taxon>
        <taxon>Streptophyta</taxon>
        <taxon>Embryophyta</taxon>
        <taxon>Tracheophyta</taxon>
        <taxon>Spermatophyta</taxon>
        <taxon>Magnoliopsida</taxon>
        <taxon>Ranunculales</taxon>
        <taxon>Circaeasteraceae</taxon>
        <taxon>Kingdonia</taxon>
    </lineage>
</organism>
<reference evidence="2 3" key="1">
    <citation type="journal article" date="2020" name="IScience">
        <title>Genome Sequencing of the Endangered Kingdonia uniflora (Circaeasteraceae, Ranunculales) Reveals Potential Mechanisms of Evolutionary Specialization.</title>
        <authorList>
            <person name="Sun Y."/>
            <person name="Deng T."/>
            <person name="Zhang A."/>
            <person name="Moore M.J."/>
            <person name="Landis J.B."/>
            <person name="Lin N."/>
            <person name="Zhang H."/>
            <person name="Zhang X."/>
            <person name="Huang J."/>
            <person name="Zhang X."/>
            <person name="Sun H."/>
            <person name="Wang H."/>
        </authorList>
    </citation>
    <scope>NUCLEOTIDE SEQUENCE [LARGE SCALE GENOMIC DNA]</scope>
    <source>
        <strain evidence="2">TB1705</strain>
        <tissue evidence="2">Leaf</tissue>
    </source>
</reference>
<accession>A0A7J7MLX7</accession>
<dbReference type="InterPro" id="IPR026960">
    <property type="entry name" value="RVT-Znf"/>
</dbReference>
<evidence type="ECO:0000313" key="2">
    <source>
        <dbReference type="EMBL" id="KAF6155814.1"/>
    </source>
</evidence>
<dbReference type="Pfam" id="PF13966">
    <property type="entry name" value="zf-RVT"/>
    <property type="match status" value="1"/>
</dbReference>